<sequence length="167" mass="17870">MKYQNIEGYVMIKGENRRLSLSRSLSVIAGSMLIGFLGGFTAPAAVAGDASGAVITRTVGNQQYDTWSRVSTTPGKAGAATAIRPITNNATAGEIGANARLYRDSGALHRVVGFYYNNGLIGVNNYYQNVTGKYSASGSFYSYGQVRVWNGSSYYTYNTAQTPNQSS</sequence>
<evidence type="ECO:0000256" key="1">
    <source>
        <dbReference type="SAM" id="Phobius"/>
    </source>
</evidence>
<keyword evidence="1" id="KW-0812">Transmembrane</keyword>
<organism evidence="2 3">
    <name type="scientific">Candidatus Agrococcus pullicola</name>
    <dbReference type="NCBI Taxonomy" id="2838429"/>
    <lineage>
        <taxon>Bacteria</taxon>
        <taxon>Bacillati</taxon>
        <taxon>Actinomycetota</taxon>
        <taxon>Actinomycetes</taxon>
        <taxon>Micrococcales</taxon>
        <taxon>Microbacteriaceae</taxon>
        <taxon>Agrococcus</taxon>
    </lineage>
</organism>
<accession>A0A9D1YSB2</accession>
<reference evidence="2" key="2">
    <citation type="submission" date="2021-04" db="EMBL/GenBank/DDBJ databases">
        <authorList>
            <person name="Gilroy R."/>
        </authorList>
    </citation>
    <scope>NUCLEOTIDE SEQUENCE</scope>
    <source>
        <strain evidence="2">ChiGjej1B1-98</strain>
    </source>
</reference>
<keyword evidence="1" id="KW-0472">Membrane</keyword>
<evidence type="ECO:0000313" key="3">
    <source>
        <dbReference type="Proteomes" id="UP000824005"/>
    </source>
</evidence>
<keyword evidence="1" id="KW-1133">Transmembrane helix</keyword>
<evidence type="ECO:0000313" key="2">
    <source>
        <dbReference type="EMBL" id="HIY64733.1"/>
    </source>
</evidence>
<dbReference type="AlphaFoldDB" id="A0A9D1YSB2"/>
<protein>
    <submittedName>
        <fullName evidence="2">Uncharacterized protein</fullName>
    </submittedName>
</protein>
<proteinExistence type="predicted"/>
<reference evidence="2" key="1">
    <citation type="journal article" date="2021" name="PeerJ">
        <title>Extensive microbial diversity within the chicken gut microbiome revealed by metagenomics and culture.</title>
        <authorList>
            <person name="Gilroy R."/>
            <person name="Ravi A."/>
            <person name="Getino M."/>
            <person name="Pursley I."/>
            <person name="Horton D.L."/>
            <person name="Alikhan N.F."/>
            <person name="Baker D."/>
            <person name="Gharbi K."/>
            <person name="Hall N."/>
            <person name="Watson M."/>
            <person name="Adriaenssens E.M."/>
            <person name="Foster-Nyarko E."/>
            <person name="Jarju S."/>
            <person name="Secka A."/>
            <person name="Antonio M."/>
            <person name="Oren A."/>
            <person name="Chaudhuri R.R."/>
            <person name="La Ragione R."/>
            <person name="Hildebrand F."/>
            <person name="Pallen M.J."/>
        </authorList>
    </citation>
    <scope>NUCLEOTIDE SEQUENCE</scope>
    <source>
        <strain evidence="2">ChiGjej1B1-98</strain>
    </source>
</reference>
<dbReference type="Proteomes" id="UP000824005">
    <property type="component" value="Unassembled WGS sequence"/>
</dbReference>
<dbReference type="EMBL" id="DXDC01000009">
    <property type="protein sequence ID" value="HIY64733.1"/>
    <property type="molecule type" value="Genomic_DNA"/>
</dbReference>
<gene>
    <name evidence="2" type="ORF">H9830_00475</name>
</gene>
<feature type="transmembrane region" description="Helical" evidence="1">
    <location>
        <begin position="21"/>
        <end position="40"/>
    </location>
</feature>
<comment type="caution">
    <text evidence="2">The sequence shown here is derived from an EMBL/GenBank/DDBJ whole genome shotgun (WGS) entry which is preliminary data.</text>
</comment>
<name>A0A9D1YSB2_9MICO</name>